<keyword evidence="3" id="KW-1185">Reference proteome</keyword>
<dbReference type="Proteomes" id="UP001324427">
    <property type="component" value="Unassembled WGS sequence"/>
</dbReference>
<dbReference type="PANTHER" id="PTHR42085:SF2">
    <property type="entry name" value="F-BOX DOMAIN-CONTAINING PROTEIN"/>
    <property type="match status" value="1"/>
</dbReference>
<dbReference type="EMBL" id="JAVFHQ010000006">
    <property type="protein sequence ID" value="KAK4548796.1"/>
    <property type="molecule type" value="Genomic_DNA"/>
</dbReference>
<name>A0AAV9JUS0_9PEZI</name>
<evidence type="ECO:0000313" key="3">
    <source>
        <dbReference type="Proteomes" id="UP001324427"/>
    </source>
</evidence>
<evidence type="ECO:0000313" key="2">
    <source>
        <dbReference type="EMBL" id="KAK4548796.1"/>
    </source>
</evidence>
<proteinExistence type="predicted"/>
<accession>A0AAV9JUS0</accession>
<feature type="region of interest" description="Disordered" evidence="1">
    <location>
        <begin position="1"/>
        <end position="36"/>
    </location>
</feature>
<dbReference type="AlphaFoldDB" id="A0AAV9JUS0"/>
<dbReference type="InterPro" id="IPR038883">
    <property type="entry name" value="AN11006-like"/>
</dbReference>
<dbReference type="PANTHER" id="PTHR42085">
    <property type="entry name" value="F-BOX DOMAIN-CONTAINING PROTEIN"/>
    <property type="match status" value="1"/>
</dbReference>
<sequence>MEAQDKPPQKRKKRSGKNRRKKCKSAEQEDPLPLPPKASLLGLPGELQNKIFRFVLLEPDRIYVDASHHDQPSLLRTCRKIQEEALPIFYKENKFAALVVDLYYSVPRHHWINSVGGSPAMYHLGTLNWCNLLAWVKRYYECEAPGMDNFDFTSSPGPGILHRDDRHMVVSRVFRIADVFLKYKVAWEAVEEALEEFRVAVAYKDSSWSWT</sequence>
<reference evidence="2 3" key="1">
    <citation type="submission" date="2021-11" db="EMBL/GenBank/DDBJ databases">
        <title>Black yeast isolated from Biological Soil Crust.</title>
        <authorList>
            <person name="Kurbessoian T."/>
        </authorList>
    </citation>
    <scope>NUCLEOTIDE SEQUENCE [LARGE SCALE GENOMIC DNA]</scope>
    <source>
        <strain evidence="2 3">CCFEE 5522</strain>
    </source>
</reference>
<comment type="caution">
    <text evidence="2">The sequence shown here is derived from an EMBL/GenBank/DDBJ whole genome shotgun (WGS) entry which is preliminary data.</text>
</comment>
<evidence type="ECO:0008006" key="4">
    <source>
        <dbReference type="Google" id="ProtNLM"/>
    </source>
</evidence>
<feature type="compositionally biased region" description="Basic residues" evidence="1">
    <location>
        <begin position="9"/>
        <end position="23"/>
    </location>
</feature>
<evidence type="ECO:0000256" key="1">
    <source>
        <dbReference type="SAM" id="MobiDB-lite"/>
    </source>
</evidence>
<gene>
    <name evidence="2" type="ORF">LTR36_008569</name>
</gene>
<protein>
    <recommendedName>
        <fullName evidence="4">F-box protein</fullName>
    </recommendedName>
</protein>
<organism evidence="2 3">
    <name type="scientific">Oleoguttula mirabilis</name>
    <dbReference type="NCBI Taxonomy" id="1507867"/>
    <lineage>
        <taxon>Eukaryota</taxon>
        <taxon>Fungi</taxon>
        <taxon>Dikarya</taxon>
        <taxon>Ascomycota</taxon>
        <taxon>Pezizomycotina</taxon>
        <taxon>Dothideomycetes</taxon>
        <taxon>Dothideomycetidae</taxon>
        <taxon>Mycosphaerellales</taxon>
        <taxon>Teratosphaeriaceae</taxon>
        <taxon>Oleoguttula</taxon>
    </lineage>
</organism>